<keyword evidence="11" id="KW-0482">Metalloprotease</keyword>
<dbReference type="Pfam" id="PF02163">
    <property type="entry name" value="Peptidase_M50"/>
    <property type="match status" value="2"/>
</dbReference>
<keyword evidence="8" id="KW-0378">Hydrolase</keyword>
<keyword evidence="5 15" id="KW-0645">Protease</keyword>
<keyword evidence="10 13" id="KW-1133">Transmembrane helix</keyword>
<evidence type="ECO:0000256" key="12">
    <source>
        <dbReference type="ARBA" id="ARBA00023136"/>
    </source>
</evidence>
<dbReference type="AlphaFoldDB" id="A0A2M6WAE1"/>
<evidence type="ECO:0000256" key="6">
    <source>
        <dbReference type="ARBA" id="ARBA00022692"/>
    </source>
</evidence>
<dbReference type="EMBL" id="PFBP01000034">
    <property type="protein sequence ID" value="PIT89782.1"/>
    <property type="molecule type" value="Genomic_DNA"/>
</dbReference>
<keyword evidence="12 13" id="KW-0472">Membrane</keyword>
<dbReference type="GO" id="GO:0046872">
    <property type="term" value="F:metal ion binding"/>
    <property type="evidence" value="ECO:0007669"/>
    <property type="project" value="UniProtKB-KW"/>
</dbReference>
<comment type="subcellular location">
    <subcellularLocation>
        <location evidence="2">Cell membrane</location>
        <topology evidence="2">Multi-pass membrane protein</topology>
    </subcellularLocation>
</comment>
<keyword evidence="9" id="KW-0862">Zinc</keyword>
<evidence type="ECO:0000313" key="16">
    <source>
        <dbReference type="Proteomes" id="UP000231464"/>
    </source>
</evidence>
<feature type="transmembrane region" description="Helical" evidence="13">
    <location>
        <begin position="117"/>
        <end position="137"/>
    </location>
</feature>
<evidence type="ECO:0000256" key="7">
    <source>
        <dbReference type="ARBA" id="ARBA00022723"/>
    </source>
</evidence>
<dbReference type="InterPro" id="IPR052348">
    <property type="entry name" value="Metallopeptidase_M50B"/>
</dbReference>
<feature type="domain" description="Peptidase M50" evidence="14">
    <location>
        <begin position="5"/>
        <end position="109"/>
    </location>
</feature>
<feature type="transmembrane region" description="Helical" evidence="13">
    <location>
        <begin position="164"/>
        <end position="188"/>
    </location>
</feature>
<organism evidence="15 16">
    <name type="scientific">Candidatus Kuenenbacteria bacterium CG10_big_fil_rev_8_21_14_0_10_36_11</name>
    <dbReference type="NCBI Taxonomy" id="1974618"/>
    <lineage>
        <taxon>Bacteria</taxon>
        <taxon>Candidatus Kueneniibacteriota</taxon>
    </lineage>
</organism>
<dbReference type="CDD" id="cd06158">
    <property type="entry name" value="S2P-M50_like_1"/>
    <property type="match status" value="1"/>
</dbReference>
<dbReference type="InterPro" id="IPR008915">
    <property type="entry name" value="Peptidase_M50"/>
</dbReference>
<dbReference type="GO" id="GO:0005886">
    <property type="term" value="C:plasma membrane"/>
    <property type="evidence" value="ECO:0007669"/>
    <property type="project" value="UniProtKB-SubCell"/>
</dbReference>
<reference evidence="16" key="1">
    <citation type="submission" date="2017-09" db="EMBL/GenBank/DDBJ databases">
        <title>Depth-based differentiation of microbial function through sediment-hosted aquifers and enrichment of novel symbionts in the deep terrestrial subsurface.</title>
        <authorList>
            <person name="Probst A.J."/>
            <person name="Ladd B."/>
            <person name="Jarett J.K."/>
            <person name="Geller-Mcgrath D.E."/>
            <person name="Sieber C.M.K."/>
            <person name="Emerson J.B."/>
            <person name="Anantharaman K."/>
            <person name="Thomas B.C."/>
            <person name="Malmstrom R."/>
            <person name="Stieglmeier M."/>
            <person name="Klingl A."/>
            <person name="Woyke T."/>
            <person name="Ryan C.M."/>
            <person name="Banfield J.F."/>
        </authorList>
    </citation>
    <scope>NUCLEOTIDE SEQUENCE [LARGE SCALE GENOMIC DNA]</scope>
</reference>
<proteinExistence type="inferred from homology"/>
<dbReference type="PANTHER" id="PTHR35864">
    <property type="entry name" value="ZINC METALLOPROTEASE MJ0611-RELATED"/>
    <property type="match status" value="1"/>
</dbReference>
<feature type="domain" description="Peptidase M50" evidence="14">
    <location>
        <begin position="117"/>
        <end position="174"/>
    </location>
</feature>
<accession>A0A2M6WAE1</accession>
<evidence type="ECO:0000256" key="2">
    <source>
        <dbReference type="ARBA" id="ARBA00004651"/>
    </source>
</evidence>
<dbReference type="Proteomes" id="UP000231464">
    <property type="component" value="Unassembled WGS sequence"/>
</dbReference>
<keyword evidence="7" id="KW-0479">Metal-binding</keyword>
<evidence type="ECO:0000256" key="5">
    <source>
        <dbReference type="ARBA" id="ARBA00022670"/>
    </source>
</evidence>
<comment type="similarity">
    <text evidence="3">Belongs to the peptidase M50B family.</text>
</comment>
<keyword evidence="6 13" id="KW-0812">Transmembrane</keyword>
<evidence type="ECO:0000256" key="9">
    <source>
        <dbReference type="ARBA" id="ARBA00022833"/>
    </source>
</evidence>
<keyword evidence="4" id="KW-1003">Cell membrane</keyword>
<dbReference type="PANTHER" id="PTHR35864:SF1">
    <property type="entry name" value="ZINC METALLOPROTEASE YWHC-RELATED"/>
    <property type="match status" value="1"/>
</dbReference>
<dbReference type="GO" id="GO:0008237">
    <property type="term" value="F:metallopeptidase activity"/>
    <property type="evidence" value="ECO:0007669"/>
    <property type="project" value="UniProtKB-KW"/>
</dbReference>
<protein>
    <submittedName>
        <fullName evidence="15">Site-2 protease family protein</fullName>
    </submittedName>
</protein>
<gene>
    <name evidence="15" type="ORF">COU23_02075</name>
</gene>
<feature type="transmembrane region" description="Helical" evidence="13">
    <location>
        <begin position="46"/>
        <end position="67"/>
    </location>
</feature>
<dbReference type="InterPro" id="IPR044537">
    <property type="entry name" value="Rip2-like"/>
</dbReference>
<evidence type="ECO:0000256" key="8">
    <source>
        <dbReference type="ARBA" id="ARBA00022801"/>
    </source>
</evidence>
<evidence type="ECO:0000256" key="3">
    <source>
        <dbReference type="ARBA" id="ARBA00007931"/>
    </source>
</evidence>
<evidence type="ECO:0000259" key="14">
    <source>
        <dbReference type="Pfam" id="PF02163"/>
    </source>
</evidence>
<evidence type="ECO:0000256" key="11">
    <source>
        <dbReference type="ARBA" id="ARBA00023049"/>
    </source>
</evidence>
<comment type="caution">
    <text evidence="15">The sequence shown here is derived from an EMBL/GenBank/DDBJ whole genome shotgun (WGS) entry which is preliminary data.</text>
</comment>
<evidence type="ECO:0000313" key="15">
    <source>
        <dbReference type="EMBL" id="PIT89782.1"/>
    </source>
</evidence>
<sequence>MSSIAFFIFLLIGAIIHEYTHGWTADQLGDPTARNAGRLTLNPVAHIDLFGTIILPILMLLSFGSAFGYAKPVPYNPYNLQNQKRDPVLIGLAGPVSNLILAIILSFVIRLMPINQFSFVLSIGVYANILLAIFNLVPIPPLDGSKLLLAFLPESNFKQNFERYGFFILIFFIFTVFQYLAPVINWIYSLLLGAV</sequence>
<comment type="cofactor">
    <cofactor evidence="1">
        <name>Zn(2+)</name>
        <dbReference type="ChEBI" id="CHEBI:29105"/>
    </cofactor>
</comment>
<evidence type="ECO:0000256" key="13">
    <source>
        <dbReference type="SAM" id="Phobius"/>
    </source>
</evidence>
<evidence type="ECO:0000256" key="10">
    <source>
        <dbReference type="ARBA" id="ARBA00022989"/>
    </source>
</evidence>
<feature type="transmembrane region" description="Helical" evidence="13">
    <location>
        <begin position="88"/>
        <end position="111"/>
    </location>
</feature>
<evidence type="ECO:0000256" key="4">
    <source>
        <dbReference type="ARBA" id="ARBA00022475"/>
    </source>
</evidence>
<evidence type="ECO:0000256" key="1">
    <source>
        <dbReference type="ARBA" id="ARBA00001947"/>
    </source>
</evidence>
<name>A0A2M6WAE1_9BACT</name>
<dbReference type="GO" id="GO:0006508">
    <property type="term" value="P:proteolysis"/>
    <property type="evidence" value="ECO:0007669"/>
    <property type="project" value="UniProtKB-KW"/>
</dbReference>